<sequence length="245" mass="26800">MAESMVRLEGITKTIKKQVIIEGLNLQIEEGQIVALCGGNGAGKSTILRMIAGISHPDSGRITVDGLMWKNNRKRYADLIGYMPDDFRFSQGLTAFETLSFWAALRGIPQTRVKELLQEVGLEDTGKKSVSSFSKGMRQRVLFAQALLAKPPVVLMDEPTNGLDPYWIESFVRMVKETAASGQTVIFSTHQLHVAEALADRIALLRGGQIELEGTAADIREQLGASGLQAAFAEWFGLTGKLNGY</sequence>
<accession>A0A1I1YXL8</accession>
<evidence type="ECO:0000256" key="2">
    <source>
        <dbReference type="ARBA" id="ARBA00022741"/>
    </source>
</evidence>
<dbReference type="GO" id="GO:0005524">
    <property type="term" value="F:ATP binding"/>
    <property type="evidence" value="ECO:0007669"/>
    <property type="project" value="UniProtKB-KW"/>
</dbReference>
<dbReference type="PROSITE" id="PS00211">
    <property type="entry name" value="ABC_TRANSPORTER_1"/>
    <property type="match status" value="1"/>
</dbReference>
<proteinExistence type="predicted"/>
<dbReference type="Gene3D" id="3.40.50.300">
    <property type="entry name" value="P-loop containing nucleotide triphosphate hydrolases"/>
    <property type="match status" value="1"/>
</dbReference>
<dbReference type="InterPro" id="IPR051782">
    <property type="entry name" value="ABC_Transporter_VariousFunc"/>
</dbReference>
<dbReference type="InterPro" id="IPR003439">
    <property type="entry name" value="ABC_transporter-like_ATP-bd"/>
</dbReference>
<dbReference type="Proteomes" id="UP000183410">
    <property type="component" value="Unassembled WGS sequence"/>
</dbReference>
<dbReference type="PANTHER" id="PTHR42939:SF1">
    <property type="entry name" value="ABC TRANSPORTER ATP-BINDING PROTEIN ALBC-RELATED"/>
    <property type="match status" value="1"/>
</dbReference>
<dbReference type="PANTHER" id="PTHR42939">
    <property type="entry name" value="ABC TRANSPORTER ATP-BINDING PROTEIN ALBC-RELATED"/>
    <property type="match status" value="1"/>
</dbReference>
<dbReference type="InterPro" id="IPR017871">
    <property type="entry name" value="ABC_transporter-like_CS"/>
</dbReference>
<organism evidence="5 6">
    <name type="scientific">Paenibacillus algorifonticola</name>
    <dbReference type="NCBI Taxonomy" id="684063"/>
    <lineage>
        <taxon>Bacteria</taxon>
        <taxon>Bacillati</taxon>
        <taxon>Bacillota</taxon>
        <taxon>Bacilli</taxon>
        <taxon>Bacillales</taxon>
        <taxon>Paenibacillaceae</taxon>
        <taxon>Paenibacillus</taxon>
    </lineage>
</organism>
<evidence type="ECO:0000256" key="1">
    <source>
        <dbReference type="ARBA" id="ARBA00022448"/>
    </source>
</evidence>
<dbReference type="RefSeq" id="WP_046230959.1">
    <property type="nucleotide sequence ID" value="NZ_FONN01000001.1"/>
</dbReference>
<dbReference type="GO" id="GO:0016887">
    <property type="term" value="F:ATP hydrolysis activity"/>
    <property type="evidence" value="ECO:0007669"/>
    <property type="project" value="InterPro"/>
</dbReference>
<dbReference type="SUPFAM" id="SSF52540">
    <property type="entry name" value="P-loop containing nucleoside triphosphate hydrolases"/>
    <property type="match status" value="1"/>
</dbReference>
<dbReference type="OrthoDB" id="2353216at2"/>
<reference evidence="6" key="1">
    <citation type="submission" date="2016-10" db="EMBL/GenBank/DDBJ databases">
        <authorList>
            <person name="Varghese N."/>
            <person name="Submissions S."/>
        </authorList>
    </citation>
    <scope>NUCLEOTIDE SEQUENCE [LARGE SCALE GENOMIC DNA]</scope>
    <source>
        <strain evidence="6">CGMCC 1.10223</strain>
    </source>
</reference>
<dbReference type="AlphaFoldDB" id="A0A1I1YXL8"/>
<feature type="domain" description="ABC transporter" evidence="4">
    <location>
        <begin position="6"/>
        <end position="232"/>
    </location>
</feature>
<name>A0A1I1YXL8_9BACL</name>
<dbReference type="PROSITE" id="PS50893">
    <property type="entry name" value="ABC_TRANSPORTER_2"/>
    <property type="match status" value="1"/>
</dbReference>
<keyword evidence="3" id="KW-0067">ATP-binding</keyword>
<evidence type="ECO:0000256" key="3">
    <source>
        <dbReference type="ARBA" id="ARBA00022840"/>
    </source>
</evidence>
<evidence type="ECO:0000313" key="5">
    <source>
        <dbReference type="EMBL" id="SFE24221.1"/>
    </source>
</evidence>
<dbReference type="EMBL" id="FONN01000001">
    <property type="protein sequence ID" value="SFE24221.1"/>
    <property type="molecule type" value="Genomic_DNA"/>
</dbReference>
<protein>
    <submittedName>
        <fullName evidence="5">ABC-type multidrug transport system, ATPase component</fullName>
    </submittedName>
</protein>
<gene>
    <name evidence="5" type="ORF">SAMN04487969_101864</name>
</gene>
<evidence type="ECO:0000259" key="4">
    <source>
        <dbReference type="PROSITE" id="PS50893"/>
    </source>
</evidence>
<dbReference type="InterPro" id="IPR003593">
    <property type="entry name" value="AAA+_ATPase"/>
</dbReference>
<keyword evidence="1" id="KW-0813">Transport</keyword>
<keyword evidence="6" id="KW-1185">Reference proteome</keyword>
<evidence type="ECO:0000313" key="6">
    <source>
        <dbReference type="Proteomes" id="UP000183410"/>
    </source>
</evidence>
<keyword evidence="2" id="KW-0547">Nucleotide-binding</keyword>
<dbReference type="Pfam" id="PF00005">
    <property type="entry name" value="ABC_tran"/>
    <property type="match status" value="1"/>
</dbReference>
<dbReference type="InterPro" id="IPR027417">
    <property type="entry name" value="P-loop_NTPase"/>
</dbReference>
<dbReference type="CDD" id="cd03230">
    <property type="entry name" value="ABC_DR_subfamily_A"/>
    <property type="match status" value="1"/>
</dbReference>
<dbReference type="SMART" id="SM00382">
    <property type="entry name" value="AAA"/>
    <property type="match status" value="1"/>
</dbReference>